<dbReference type="Proteomes" id="UP000886785">
    <property type="component" value="Unassembled WGS sequence"/>
</dbReference>
<dbReference type="AlphaFoldDB" id="A0A9D1DPL4"/>
<gene>
    <name evidence="1" type="ORF">IAA54_02855</name>
</gene>
<sequence>MRILVIDGQGGGLGRSIVEKILDRFPQADLTVLGTNAMATANMMRGGAKKGATGENAIRYNCARADVILGPVGIILPNAMLGEISPAVSEAVLSSPAEKLLFPVSNAHKLHVLGHTEKTWQGYFEEAVKLLEEFEAQQRESRA</sequence>
<proteinExistence type="predicted"/>
<accession>A0A9D1DPL4</accession>
<evidence type="ECO:0000313" key="1">
    <source>
        <dbReference type="EMBL" id="HIR56582.1"/>
    </source>
</evidence>
<dbReference type="Pfam" id="PF12953">
    <property type="entry name" value="DUF3842"/>
    <property type="match status" value="1"/>
</dbReference>
<reference evidence="1" key="1">
    <citation type="submission" date="2020-10" db="EMBL/GenBank/DDBJ databases">
        <authorList>
            <person name="Gilroy R."/>
        </authorList>
    </citation>
    <scope>NUCLEOTIDE SEQUENCE</scope>
    <source>
        <strain evidence="1">ChiSjej1B19-7085</strain>
    </source>
</reference>
<organism evidence="1 2">
    <name type="scientific">Candidatus Gallacutalibacter pullicola</name>
    <dbReference type="NCBI Taxonomy" id="2840830"/>
    <lineage>
        <taxon>Bacteria</taxon>
        <taxon>Bacillati</taxon>
        <taxon>Bacillota</taxon>
        <taxon>Clostridia</taxon>
        <taxon>Eubacteriales</taxon>
        <taxon>Candidatus Gallacutalibacter</taxon>
    </lineage>
</organism>
<evidence type="ECO:0000313" key="2">
    <source>
        <dbReference type="Proteomes" id="UP000886785"/>
    </source>
</evidence>
<dbReference type="EMBL" id="DVHF01000035">
    <property type="protein sequence ID" value="HIR56582.1"/>
    <property type="molecule type" value="Genomic_DNA"/>
</dbReference>
<comment type="caution">
    <text evidence="1">The sequence shown here is derived from an EMBL/GenBank/DDBJ whole genome shotgun (WGS) entry which is preliminary data.</text>
</comment>
<reference evidence="1" key="2">
    <citation type="journal article" date="2021" name="PeerJ">
        <title>Extensive microbial diversity within the chicken gut microbiome revealed by metagenomics and culture.</title>
        <authorList>
            <person name="Gilroy R."/>
            <person name="Ravi A."/>
            <person name="Getino M."/>
            <person name="Pursley I."/>
            <person name="Horton D.L."/>
            <person name="Alikhan N.F."/>
            <person name="Baker D."/>
            <person name="Gharbi K."/>
            <person name="Hall N."/>
            <person name="Watson M."/>
            <person name="Adriaenssens E.M."/>
            <person name="Foster-Nyarko E."/>
            <person name="Jarju S."/>
            <person name="Secka A."/>
            <person name="Antonio M."/>
            <person name="Oren A."/>
            <person name="Chaudhuri R.R."/>
            <person name="La Ragione R."/>
            <person name="Hildebrand F."/>
            <person name="Pallen M.J."/>
        </authorList>
    </citation>
    <scope>NUCLEOTIDE SEQUENCE</scope>
    <source>
        <strain evidence="1">ChiSjej1B19-7085</strain>
    </source>
</reference>
<protein>
    <submittedName>
        <fullName evidence="1">DUF3842 family protein</fullName>
    </submittedName>
</protein>
<name>A0A9D1DPL4_9FIRM</name>
<dbReference type="InterPro" id="IPR024208">
    <property type="entry name" value="DUF3842"/>
</dbReference>